<reference evidence="1" key="3">
    <citation type="submission" date="2025-09" db="UniProtKB">
        <authorList>
            <consortium name="Ensembl"/>
        </authorList>
    </citation>
    <scope>IDENTIFICATION</scope>
</reference>
<dbReference type="AlphaFoldDB" id="A0A8I5N0I8"/>
<evidence type="ECO:0000313" key="2">
    <source>
        <dbReference type="Proteomes" id="UP000028761"/>
    </source>
</evidence>
<reference evidence="1" key="2">
    <citation type="submission" date="2025-08" db="UniProtKB">
        <authorList>
            <consortium name="Ensembl"/>
        </authorList>
    </citation>
    <scope>IDENTIFICATION</scope>
</reference>
<protein>
    <submittedName>
        <fullName evidence="1">Uncharacterized protein</fullName>
    </submittedName>
</protein>
<dbReference type="PANTHER" id="PTHR12138">
    <property type="entry name" value="PRIMATE-EXPANDED PROTEIN FAMILY"/>
    <property type="match status" value="1"/>
</dbReference>
<sequence length="125" mass="13529">ERKQVRVGGPRVFCFVLFCFLRPPSPRLECSGVISAHCNLRLLSSSDSPVSTSQVAGITGTHHHAWLIFVFLVETRFHHVGQAGLKLLTSGDLPALASQNAGITGAHHHAQLIFCIFSRDGVSPC</sequence>
<dbReference type="Ensembl" id="ENSPANT00000067161.1">
    <property type="protein sequence ID" value="ENSPANP00000052259.1"/>
    <property type="gene ID" value="ENSPANG00000037188.1"/>
</dbReference>
<dbReference type="OMA" id="GGPRVFC"/>
<dbReference type="PANTHER" id="PTHR12138:SF162">
    <property type="entry name" value="CHROMOSOME UNDETERMINED SCAFFOLD_275, WHOLE GENOME SHOTGUN SEQUENCE"/>
    <property type="match status" value="1"/>
</dbReference>
<accession>A0A8I5N0I8</accession>
<name>A0A8I5N0I8_PAPAN</name>
<dbReference type="PRINTS" id="PR02045">
    <property type="entry name" value="F138DOMAIN"/>
</dbReference>
<proteinExistence type="predicted"/>
<dbReference type="GeneTree" id="ENSGT01120000271815"/>
<organism evidence="1 2">
    <name type="scientific">Papio anubis</name>
    <name type="common">Olive baboon</name>
    <dbReference type="NCBI Taxonomy" id="9555"/>
    <lineage>
        <taxon>Eukaryota</taxon>
        <taxon>Metazoa</taxon>
        <taxon>Chordata</taxon>
        <taxon>Craniata</taxon>
        <taxon>Vertebrata</taxon>
        <taxon>Euteleostomi</taxon>
        <taxon>Mammalia</taxon>
        <taxon>Eutheria</taxon>
        <taxon>Euarchontoglires</taxon>
        <taxon>Primates</taxon>
        <taxon>Haplorrhini</taxon>
        <taxon>Catarrhini</taxon>
        <taxon>Cercopithecidae</taxon>
        <taxon>Cercopithecinae</taxon>
        <taxon>Papio</taxon>
    </lineage>
</organism>
<evidence type="ECO:0000313" key="1">
    <source>
        <dbReference type="Ensembl" id="ENSPANP00000052259.1"/>
    </source>
</evidence>
<reference evidence="1 2" key="1">
    <citation type="submission" date="2012-03" db="EMBL/GenBank/DDBJ databases">
        <title>Whole Genome Assembly of Papio anubis.</title>
        <authorList>
            <person name="Liu Y.L."/>
            <person name="Abraham K.A."/>
            <person name="Akbar H.A."/>
            <person name="Ali S.A."/>
            <person name="Anosike U.A."/>
            <person name="Aqrawi P.A."/>
            <person name="Arias F.A."/>
            <person name="Attaway T.A."/>
            <person name="Awwad R.A."/>
            <person name="Babu C.B."/>
            <person name="Bandaranaike D.B."/>
            <person name="Battles P.B."/>
            <person name="Bell A.B."/>
            <person name="Beltran B.B."/>
            <person name="Berhane-Mersha D.B."/>
            <person name="Bess C.B."/>
            <person name="Bickham C.B."/>
            <person name="Bolden T.B."/>
            <person name="Carter K.C."/>
            <person name="Chau D.C."/>
            <person name="Chavez A.C."/>
            <person name="Clerc-Blankenburg K.C."/>
            <person name="Coyle M.C."/>
            <person name="Dao M.D."/>
            <person name="Davila M.L.D."/>
            <person name="Davy-Carroll L.D."/>
            <person name="Denson S.D."/>
            <person name="Dinh H.D."/>
            <person name="Fernandez S.F."/>
            <person name="Fernando P.F."/>
            <person name="Forbes L.F."/>
            <person name="Francis C.F."/>
            <person name="Francisco L.F."/>
            <person name="Fu Q.F."/>
            <person name="Garcia-Iii R.G."/>
            <person name="Garrett T.G."/>
            <person name="Gross S.G."/>
            <person name="Gubbala S.G."/>
            <person name="Hirani K.H."/>
            <person name="Hogues M.H."/>
            <person name="Hollins B.H."/>
            <person name="Jackson L.J."/>
            <person name="Javaid M.J."/>
            <person name="Jhangiani S.J."/>
            <person name="Johnson A.J."/>
            <person name="Johnson B.J."/>
            <person name="Jones J.J."/>
            <person name="Joshi V.J."/>
            <person name="Kalu J.K."/>
            <person name="Khan N.K."/>
            <person name="Korchina V.K."/>
            <person name="Kovar C.K."/>
            <person name="Lago L.L."/>
            <person name="Lara F.L."/>
            <person name="Le T.-K.L."/>
            <person name="Lee S.L."/>
            <person name="Legall-Iii F.L."/>
            <person name="Lemon S.L."/>
            <person name="Liu J.L."/>
            <person name="Liu Y.-S.L."/>
            <person name="Liyanage D.L."/>
            <person name="Lopez J.L."/>
            <person name="Lorensuhewa L.L."/>
            <person name="Mata R.M."/>
            <person name="Mathew T.M."/>
            <person name="Mercado C.M."/>
            <person name="Mercado I.M."/>
            <person name="Morales K.M."/>
            <person name="Morgan M.M."/>
            <person name="Munidasa M.M."/>
            <person name="Ngo D.N."/>
            <person name="Nguyen L.N."/>
            <person name="Nguyen T.N."/>
            <person name="Nguyen N.N."/>
            <person name="Obregon M.O."/>
            <person name="Okwuonu G.O."/>
            <person name="Ongeri F.O."/>
            <person name="Onwere C.O."/>
            <person name="Osifeso I.O."/>
            <person name="Parra A.P."/>
            <person name="Patil S.P."/>
            <person name="Perez A.P."/>
            <person name="Perez Y.P."/>
            <person name="Pham C.P."/>
            <person name="Pu L.-L.P."/>
            <person name="Puazo M.P."/>
            <person name="Quiroz J.Q."/>
            <person name="Rouhana J.R."/>
            <person name="Ruiz M.R."/>
            <person name="Ruiz S.-J.R."/>
            <person name="Saada N.S."/>
            <person name="Santibanez J.S."/>
            <person name="Scheel M.S."/>
            <person name="Schneider B.S."/>
            <person name="Simmons D.S."/>
            <person name="Sisson I.S."/>
            <person name="Tang L.-Y.T."/>
            <person name="Thornton R.T."/>
            <person name="Tisius J.T."/>
            <person name="Toledanes G.T."/>
            <person name="Trejos Z.T."/>
            <person name="Usmani K.U."/>
            <person name="Varghese R.V."/>
            <person name="Vattathil S.V."/>
            <person name="Vee V.V."/>
            <person name="Walker D.W."/>
            <person name="Weissenberger G.W."/>
            <person name="White C.W."/>
            <person name="Williams A.W."/>
            <person name="Woodworth J.W."/>
            <person name="Wright R.W."/>
            <person name="Zhu Y.Z."/>
            <person name="Han Y.H."/>
            <person name="Newsham I.N."/>
            <person name="Nazareth L.N."/>
            <person name="Worley K.W."/>
            <person name="Muzny D.M."/>
            <person name="Rogers J.R."/>
            <person name="Gibbs R.G."/>
        </authorList>
    </citation>
    <scope>NUCLEOTIDE SEQUENCE [LARGE SCALE GENOMIC DNA]</scope>
</reference>
<keyword evidence="2" id="KW-1185">Reference proteome</keyword>
<dbReference type="Proteomes" id="UP000028761">
    <property type="component" value="Chromosome 1"/>
</dbReference>